<dbReference type="Gene3D" id="3.40.190.10">
    <property type="entry name" value="Periplasmic binding protein-like II"/>
    <property type="match status" value="1"/>
</dbReference>
<gene>
    <name evidence="5" type="ORF">AA2016_5879</name>
    <name evidence="6" type="ORF">FHS67_000725</name>
</gene>
<accession>A0AAC8YV21</accession>
<geneLocation type="plasmid" evidence="5 7">
    <name>pAA01</name>
</geneLocation>
<dbReference type="PANTHER" id="PTHR30290:SF83">
    <property type="entry name" value="ABC TRANSPORTER SUBSTRATE-BINDING PROTEIN"/>
    <property type="match status" value="1"/>
</dbReference>
<dbReference type="EMBL" id="JACICB010000002">
    <property type="protein sequence ID" value="MBB3704422.1"/>
    <property type="molecule type" value="Genomic_DNA"/>
</dbReference>
<dbReference type="InterPro" id="IPR039424">
    <property type="entry name" value="SBP_5"/>
</dbReference>
<dbReference type="GO" id="GO:1904680">
    <property type="term" value="F:peptide transmembrane transporter activity"/>
    <property type="evidence" value="ECO:0007669"/>
    <property type="project" value="TreeGrafter"/>
</dbReference>
<name>A0AAC8YV21_AMIAI</name>
<evidence type="ECO:0000256" key="1">
    <source>
        <dbReference type="ARBA" id="ARBA00004418"/>
    </source>
</evidence>
<sequence length="581" mass="62021">MKIVSAGRWMLGAAAVALCLAGQAVAAEPKSGGTFKLVGSGDVAGFDPVSARTAAVFLHRALTRTLVAFPTDADPKVAAQPVADLAEAVPVAEEGGLVYRLTIREGATWNTETPRQITAADAIRGFKRLCNPVQPTGTPTYYIGVIKGFADYCAGFAKVPADVAAIRDYVEGTNVEGLTAEDERTLKITLERPTADFASILALVSSAPVALEMLDHLPNSPELRRNYVSSGPYVIEDYILNESISLVRSESWNAAADPIHKAYVDRIEVAFGTPDAGKTQRMIEAGDIDGYFDLSIATADLTRIMADPGDTQLLQFADGAINPVLVINLASPNNNKALADIRVRQALNYAVNKSAIVQVGGGPAVKQPIGQLLTANVIGHKPYDPYPTPESKGDPEKAKQLLAEAGFPNGIELKYSYAAGGRYDLYSAALQADLAKAGIKLIMQPGPSRTVMSQMYQNRQATNAGAWDLGMTSLRADWVGDSARTMIVPMFHGEACEKSTSNWTCYNNPAVNALIDKALTATDEAVAAESWAEADRAIMADAPVVPLITGKISLYASERMRGTTVNLLFNNVDPTLVWIDE</sequence>
<dbReference type="AlphaFoldDB" id="A0AAC8YV21"/>
<dbReference type="KEGG" id="aak:AA2016_5879"/>
<evidence type="ECO:0000256" key="3">
    <source>
        <dbReference type="SAM" id="SignalP"/>
    </source>
</evidence>
<dbReference type="RefSeq" id="WP_067968099.1">
    <property type="nucleotide sequence ID" value="NZ_CP015006.1"/>
</dbReference>
<dbReference type="Pfam" id="PF00496">
    <property type="entry name" value="SBP_bac_5"/>
    <property type="match status" value="1"/>
</dbReference>
<evidence type="ECO:0000313" key="8">
    <source>
        <dbReference type="Proteomes" id="UP000577697"/>
    </source>
</evidence>
<dbReference type="GO" id="GO:0015833">
    <property type="term" value="P:peptide transport"/>
    <property type="evidence" value="ECO:0007669"/>
    <property type="project" value="TreeGrafter"/>
</dbReference>
<evidence type="ECO:0000256" key="2">
    <source>
        <dbReference type="ARBA" id="ARBA00005695"/>
    </source>
</evidence>
<dbReference type="PIRSF" id="PIRSF002741">
    <property type="entry name" value="MppA"/>
    <property type="match status" value="1"/>
</dbReference>
<dbReference type="GO" id="GO:0030288">
    <property type="term" value="C:outer membrane-bounded periplasmic space"/>
    <property type="evidence" value="ECO:0007669"/>
    <property type="project" value="UniProtKB-ARBA"/>
</dbReference>
<dbReference type="SUPFAM" id="SSF53850">
    <property type="entry name" value="Periplasmic binding protein-like II"/>
    <property type="match status" value="1"/>
</dbReference>
<keyword evidence="8" id="KW-1185">Reference proteome</keyword>
<dbReference type="Proteomes" id="UP000577697">
    <property type="component" value="Unassembled WGS sequence"/>
</dbReference>
<comment type="similarity">
    <text evidence="2">Belongs to the bacterial solute-binding protein 5 family.</text>
</comment>
<proteinExistence type="inferred from homology"/>
<dbReference type="InterPro" id="IPR000914">
    <property type="entry name" value="SBP_5_dom"/>
</dbReference>
<feature type="signal peptide" evidence="3">
    <location>
        <begin position="1"/>
        <end position="26"/>
    </location>
</feature>
<keyword evidence="3" id="KW-0732">Signal</keyword>
<dbReference type="PANTHER" id="PTHR30290">
    <property type="entry name" value="PERIPLASMIC BINDING COMPONENT OF ABC TRANSPORTER"/>
    <property type="match status" value="1"/>
</dbReference>
<dbReference type="InterPro" id="IPR030678">
    <property type="entry name" value="Peptide/Ni-bd"/>
</dbReference>
<protein>
    <submittedName>
        <fullName evidence="5">Oligopeptide ABC transporter, periplasmic oligopep tide-binding protein OppA</fullName>
    </submittedName>
    <submittedName>
        <fullName evidence="6">Peptide/nickel transport system substrate-binding protein</fullName>
    </submittedName>
</protein>
<evidence type="ECO:0000259" key="4">
    <source>
        <dbReference type="Pfam" id="PF00496"/>
    </source>
</evidence>
<evidence type="ECO:0000313" key="5">
    <source>
        <dbReference type="EMBL" id="AMS44784.1"/>
    </source>
</evidence>
<dbReference type="Gene3D" id="3.10.105.10">
    <property type="entry name" value="Dipeptide-binding Protein, Domain 3"/>
    <property type="match status" value="1"/>
</dbReference>
<organism evidence="5 7">
    <name type="scientific">Aminobacter aminovorans</name>
    <name type="common">Chelatobacter heintzii</name>
    <dbReference type="NCBI Taxonomy" id="83263"/>
    <lineage>
        <taxon>Bacteria</taxon>
        <taxon>Pseudomonadati</taxon>
        <taxon>Pseudomonadota</taxon>
        <taxon>Alphaproteobacteria</taxon>
        <taxon>Hyphomicrobiales</taxon>
        <taxon>Phyllobacteriaceae</taxon>
        <taxon>Aminobacter</taxon>
    </lineage>
</organism>
<feature type="chain" id="PRO_5042230269" evidence="3">
    <location>
        <begin position="27"/>
        <end position="581"/>
    </location>
</feature>
<keyword evidence="5" id="KW-0614">Plasmid</keyword>
<comment type="subcellular location">
    <subcellularLocation>
        <location evidence="1">Periplasm</location>
    </subcellularLocation>
</comment>
<dbReference type="EMBL" id="CP015006">
    <property type="protein sequence ID" value="AMS44784.1"/>
    <property type="molecule type" value="Genomic_DNA"/>
</dbReference>
<dbReference type="Proteomes" id="UP000075755">
    <property type="component" value="Plasmid pAA01"/>
</dbReference>
<evidence type="ECO:0000313" key="6">
    <source>
        <dbReference type="EMBL" id="MBB3704422.1"/>
    </source>
</evidence>
<evidence type="ECO:0000313" key="7">
    <source>
        <dbReference type="Proteomes" id="UP000075755"/>
    </source>
</evidence>
<reference evidence="6 8" key="2">
    <citation type="submission" date="2020-08" db="EMBL/GenBank/DDBJ databases">
        <title>Genomic Encyclopedia of Type Strains, Phase IV (KMG-IV): sequencing the most valuable type-strain genomes for metagenomic binning, comparative biology and taxonomic classification.</title>
        <authorList>
            <person name="Goeker M."/>
        </authorList>
    </citation>
    <scope>NUCLEOTIDE SEQUENCE [LARGE SCALE GENOMIC DNA]</scope>
    <source>
        <strain evidence="6 8">DSM 10368</strain>
    </source>
</reference>
<reference evidence="5 7" key="1">
    <citation type="submission" date="2016-03" db="EMBL/GenBank/DDBJ databases">
        <title>Complete genome of Aminobacter aminovorans KCTC 2477.</title>
        <authorList>
            <person name="Kim K.M."/>
        </authorList>
    </citation>
    <scope>NUCLEOTIDE SEQUENCE [LARGE SCALE GENOMIC DNA]</scope>
    <source>
        <strain evidence="5 7">KCTC 2477</strain>
        <plasmid evidence="5 7">pAA01</plasmid>
    </source>
</reference>
<dbReference type="GO" id="GO:0043190">
    <property type="term" value="C:ATP-binding cassette (ABC) transporter complex"/>
    <property type="evidence" value="ECO:0007669"/>
    <property type="project" value="InterPro"/>
</dbReference>
<feature type="domain" description="Solute-binding protein family 5" evidence="4">
    <location>
        <begin position="81"/>
        <end position="480"/>
    </location>
</feature>